<sequence>MAMVWLSFAVRRTTPATIATNIHLKFGFQVRLVETWENCSSASLREIRQHQISGKCCIYYIYFFNFFDLCSYYFRAENGK</sequence>
<proteinExistence type="predicted"/>
<dbReference type="Proteomes" id="UP000887565">
    <property type="component" value="Unplaced"/>
</dbReference>
<evidence type="ECO:0000313" key="2">
    <source>
        <dbReference type="WBParaSite" id="nRc.2.0.1.t29049-RA"/>
    </source>
</evidence>
<name>A0A915JSJ7_ROMCU</name>
<dbReference type="WBParaSite" id="nRc.2.0.1.t29049-RA">
    <property type="protein sequence ID" value="nRc.2.0.1.t29049-RA"/>
    <property type="gene ID" value="nRc.2.0.1.g29049"/>
</dbReference>
<accession>A0A915JSJ7</accession>
<keyword evidence="1" id="KW-1185">Reference proteome</keyword>
<reference evidence="2" key="1">
    <citation type="submission" date="2022-11" db="UniProtKB">
        <authorList>
            <consortium name="WormBaseParasite"/>
        </authorList>
    </citation>
    <scope>IDENTIFICATION</scope>
</reference>
<organism evidence="1 2">
    <name type="scientific">Romanomermis culicivorax</name>
    <name type="common">Nematode worm</name>
    <dbReference type="NCBI Taxonomy" id="13658"/>
    <lineage>
        <taxon>Eukaryota</taxon>
        <taxon>Metazoa</taxon>
        <taxon>Ecdysozoa</taxon>
        <taxon>Nematoda</taxon>
        <taxon>Enoplea</taxon>
        <taxon>Dorylaimia</taxon>
        <taxon>Mermithida</taxon>
        <taxon>Mermithoidea</taxon>
        <taxon>Mermithidae</taxon>
        <taxon>Romanomermis</taxon>
    </lineage>
</organism>
<protein>
    <submittedName>
        <fullName evidence="2">Secreted protein</fullName>
    </submittedName>
</protein>
<dbReference type="AlphaFoldDB" id="A0A915JSJ7"/>
<evidence type="ECO:0000313" key="1">
    <source>
        <dbReference type="Proteomes" id="UP000887565"/>
    </source>
</evidence>